<evidence type="ECO:0000313" key="8">
    <source>
        <dbReference type="EMBL" id="KYQ92389.1"/>
    </source>
</evidence>
<evidence type="ECO:0000313" key="9">
    <source>
        <dbReference type="Proteomes" id="UP000076078"/>
    </source>
</evidence>
<feature type="transmembrane region" description="Helical" evidence="7">
    <location>
        <begin position="136"/>
        <end position="154"/>
    </location>
</feature>
<keyword evidence="3 7" id="KW-1133">Transmembrane helix</keyword>
<dbReference type="OMA" id="HSQPCPD"/>
<keyword evidence="9" id="KW-1185">Reference proteome</keyword>
<dbReference type="GO" id="GO:0046872">
    <property type="term" value="F:metal ion binding"/>
    <property type="evidence" value="ECO:0007669"/>
    <property type="project" value="UniProtKB-KW"/>
</dbReference>
<keyword evidence="4 7" id="KW-0472">Membrane</keyword>
<dbReference type="Proteomes" id="UP000076078">
    <property type="component" value="Unassembled WGS sequence"/>
</dbReference>
<reference evidence="8 9" key="1">
    <citation type="submission" date="2015-12" db="EMBL/GenBank/DDBJ databases">
        <title>Dictyostelia acquired genes for synthesis and detection of signals that induce cell-type specialization by lateral gene transfer from prokaryotes.</title>
        <authorList>
            <person name="Gloeckner G."/>
            <person name="Schaap P."/>
        </authorList>
    </citation>
    <scope>NUCLEOTIDE SEQUENCE [LARGE SCALE GENOMIC DNA]</scope>
    <source>
        <strain evidence="8 9">TK</strain>
    </source>
</reference>
<evidence type="ECO:0000256" key="2">
    <source>
        <dbReference type="ARBA" id="ARBA00022692"/>
    </source>
</evidence>
<keyword evidence="5" id="KW-0479">Metal-binding</keyword>
<evidence type="ECO:0000256" key="5">
    <source>
        <dbReference type="PIRSR" id="PIRSR604254-1"/>
    </source>
</evidence>
<evidence type="ECO:0008006" key="10">
    <source>
        <dbReference type="Google" id="ProtNLM"/>
    </source>
</evidence>
<dbReference type="FunCoup" id="A0A151ZEP0">
    <property type="interactions" value="3"/>
</dbReference>
<evidence type="ECO:0000256" key="4">
    <source>
        <dbReference type="ARBA" id="ARBA00023136"/>
    </source>
</evidence>
<sequence length="368" mass="42428">MISIKDEMLGGKNINLNKTFSRCSYLIKKNIKTTIISRIKPDGNNSKENQQPQPPQQNHSTKLQNNNNSKLSESKISNNRDKAVKECKHKKTVFQCSHYNDTPEHLKRDYILNGYRVDFSIWLAIKSMFIPNHNDFANIQTHLMPIFYFCYLFYDIIVSPRSQSIYNLNTTIELVAFSVFLLSILAMLVCSTLYHTFSCHSFTLYCKLLVCDYLGIIFLIGSSFYPSLIYAFNHSTPLLMLYCGTITALCLSLIVFVMVPYFEHSNKLRNLLFVLTALFGIVPTLHVCLIFPADISLVYLYRLLMMFALYGGGLLIYIYKIPERWFPGVMDKIITSHAIWHLFVVAAPLYHLQTCLMANKMMASVEFL</sequence>
<dbReference type="GO" id="GO:0038023">
    <property type="term" value="F:signaling receptor activity"/>
    <property type="evidence" value="ECO:0007669"/>
    <property type="project" value="TreeGrafter"/>
</dbReference>
<dbReference type="InterPro" id="IPR004254">
    <property type="entry name" value="AdipoR/HlyIII-related"/>
</dbReference>
<dbReference type="OrthoDB" id="529367at2759"/>
<dbReference type="GO" id="GO:0016020">
    <property type="term" value="C:membrane"/>
    <property type="evidence" value="ECO:0007669"/>
    <property type="project" value="UniProtKB-SubCell"/>
</dbReference>
<dbReference type="PANTHER" id="PTHR20855:SF42">
    <property type="match status" value="1"/>
</dbReference>
<proteinExistence type="predicted"/>
<feature type="transmembrane region" description="Helical" evidence="7">
    <location>
        <begin position="339"/>
        <end position="359"/>
    </location>
</feature>
<dbReference type="Pfam" id="PF03006">
    <property type="entry name" value="HlyIII"/>
    <property type="match status" value="1"/>
</dbReference>
<keyword evidence="2 7" id="KW-0812">Transmembrane</keyword>
<feature type="binding site" evidence="5">
    <location>
        <position position="337"/>
    </location>
    <ligand>
        <name>Zn(2+)</name>
        <dbReference type="ChEBI" id="CHEBI:29105"/>
    </ligand>
</feature>
<evidence type="ECO:0000256" key="7">
    <source>
        <dbReference type="SAM" id="Phobius"/>
    </source>
</evidence>
<dbReference type="EMBL" id="LODT01000029">
    <property type="protein sequence ID" value="KYQ92389.1"/>
    <property type="molecule type" value="Genomic_DNA"/>
</dbReference>
<name>A0A151ZEP0_TIELA</name>
<feature type="compositionally biased region" description="Polar residues" evidence="6">
    <location>
        <begin position="58"/>
        <end position="77"/>
    </location>
</feature>
<comment type="caution">
    <text evidence="8">The sequence shown here is derived from an EMBL/GenBank/DDBJ whole genome shotgun (WGS) entry which is preliminary data.</text>
</comment>
<evidence type="ECO:0000256" key="3">
    <source>
        <dbReference type="ARBA" id="ARBA00022989"/>
    </source>
</evidence>
<protein>
    <recommendedName>
        <fullName evidence="10">Hemolysin III</fullName>
    </recommendedName>
</protein>
<feature type="binding site" evidence="5">
    <location>
        <position position="195"/>
    </location>
    <ligand>
        <name>Zn(2+)</name>
        <dbReference type="ChEBI" id="CHEBI:29105"/>
    </ligand>
</feature>
<feature type="transmembrane region" description="Helical" evidence="7">
    <location>
        <begin position="271"/>
        <end position="293"/>
    </location>
</feature>
<feature type="region of interest" description="Disordered" evidence="6">
    <location>
        <begin position="37"/>
        <end position="79"/>
    </location>
</feature>
<dbReference type="AlphaFoldDB" id="A0A151ZEP0"/>
<dbReference type="STRING" id="361077.A0A151ZEP0"/>
<keyword evidence="5" id="KW-0862">Zinc</keyword>
<evidence type="ECO:0000256" key="6">
    <source>
        <dbReference type="SAM" id="MobiDB-lite"/>
    </source>
</evidence>
<feature type="transmembrane region" description="Helical" evidence="7">
    <location>
        <begin position="299"/>
        <end position="319"/>
    </location>
</feature>
<comment type="subcellular location">
    <subcellularLocation>
        <location evidence="1">Membrane</location>
        <topology evidence="1">Multi-pass membrane protein</topology>
    </subcellularLocation>
</comment>
<organism evidence="8 9">
    <name type="scientific">Tieghemostelium lacteum</name>
    <name type="common">Slime mold</name>
    <name type="synonym">Dictyostelium lacteum</name>
    <dbReference type="NCBI Taxonomy" id="361077"/>
    <lineage>
        <taxon>Eukaryota</taxon>
        <taxon>Amoebozoa</taxon>
        <taxon>Evosea</taxon>
        <taxon>Eumycetozoa</taxon>
        <taxon>Dictyostelia</taxon>
        <taxon>Dictyosteliales</taxon>
        <taxon>Raperosteliaceae</taxon>
        <taxon>Tieghemostelium</taxon>
    </lineage>
</organism>
<dbReference type="PANTHER" id="PTHR20855">
    <property type="entry name" value="ADIPOR/PROGESTIN RECEPTOR-RELATED"/>
    <property type="match status" value="1"/>
</dbReference>
<dbReference type="InParanoid" id="A0A151ZEP0"/>
<accession>A0A151ZEP0</accession>
<feature type="transmembrane region" description="Helical" evidence="7">
    <location>
        <begin position="209"/>
        <end position="232"/>
    </location>
</feature>
<feature type="binding site" evidence="5">
    <location>
        <position position="341"/>
    </location>
    <ligand>
        <name>Zn(2+)</name>
        <dbReference type="ChEBI" id="CHEBI:29105"/>
    </ligand>
</feature>
<evidence type="ECO:0000256" key="1">
    <source>
        <dbReference type="ARBA" id="ARBA00004141"/>
    </source>
</evidence>
<gene>
    <name evidence="8" type="ORF">DLAC_06359</name>
</gene>
<feature type="transmembrane region" description="Helical" evidence="7">
    <location>
        <begin position="174"/>
        <end position="197"/>
    </location>
</feature>
<feature type="transmembrane region" description="Helical" evidence="7">
    <location>
        <begin position="238"/>
        <end position="259"/>
    </location>
</feature>